<dbReference type="PANTHER" id="PTHR34183">
    <property type="entry name" value="ENDOLYTIC PEPTIDOGLYCAN TRANSGLYCOSYLASE RLPA"/>
    <property type="match status" value="1"/>
</dbReference>
<dbReference type="InterPro" id="IPR009009">
    <property type="entry name" value="RlpA-like_DPBB"/>
</dbReference>
<dbReference type="InterPro" id="IPR036908">
    <property type="entry name" value="RlpA-like_sf"/>
</dbReference>
<keyword evidence="3" id="KW-0564">Palmitate</keyword>
<keyword evidence="5" id="KW-0732">Signal</keyword>
<dbReference type="CDD" id="cd22268">
    <property type="entry name" value="DPBB_RlpA-like"/>
    <property type="match status" value="1"/>
</dbReference>
<dbReference type="RefSeq" id="WP_191023984.1">
    <property type="nucleotide sequence ID" value="NZ_JABBXD010000003.1"/>
</dbReference>
<feature type="domain" description="RlpA-like protein double-psi beta-barrel" evidence="6">
    <location>
        <begin position="32"/>
        <end position="121"/>
    </location>
</feature>
<evidence type="ECO:0000256" key="1">
    <source>
        <dbReference type="ARBA" id="ARBA00023239"/>
    </source>
</evidence>
<reference evidence="7 8" key="1">
    <citation type="submission" date="2020-04" db="EMBL/GenBank/DDBJ databases">
        <title>Salinimonas sp. HHU 13199.</title>
        <authorList>
            <person name="Cui X."/>
            <person name="Zhang D."/>
        </authorList>
    </citation>
    <scope>NUCLEOTIDE SEQUENCE [LARGE SCALE GENOMIC DNA]</scope>
    <source>
        <strain evidence="7 8">HHU 13199</strain>
    </source>
</reference>
<dbReference type="Pfam" id="PF03330">
    <property type="entry name" value="DPBB_1"/>
    <property type="match status" value="1"/>
</dbReference>
<keyword evidence="3" id="KW-0449">Lipoprotein</keyword>
<name>A0ABR8LK33_9ALTE</name>
<comment type="caution">
    <text evidence="7">The sequence shown here is derived from an EMBL/GenBank/DDBJ whole genome shotgun (WGS) entry which is preliminary data.</text>
</comment>
<proteinExistence type="inferred from homology"/>
<dbReference type="InterPro" id="IPR012997">
    <property type="entry name" value="RplA"/>
</dbReference>
<comment type="similarity">
    <text evidence="3 4">Belongs to the RlpA family.</text>
</comment>
<dbReference type="PANTHER" id="PTHR34183:SF8">
    <property type="entry name" value="ENDOLYTIC PEPTIDOGLYCAN TRANSGLYCOSYLASE RLPA-RELATED"/>
    <property type="match status" value="1"/>
</dbReference>
<keyword evidence="2 3" id="KW-0961">Cell wall biogenesis/degradation</keyword>
<evidence type="ECO:0000256" key="2">
    <source>
        <dbReference type="ARBA" id="ARBA00023316"/>
    </source>
</evidence>
<dbReference type="HAMAP" id="MF_02071">
    <property type="entry name" value="RlpA"/>
    <property type="match status" value="1"/>
</dbReference>
<protein>
    <recommendedName>
        <fullName evidence="3">Endolytic peptidoglycan transglycosylase RlpA</fullName>
        <ecNumber evidence="3">4.2.2.-</ecNumber>
    </recommendedName>
</protein>
<accession>A0ABR8LK33</accession>
<dbReference type="SUPFAM" id="SSF50685">
    <property type="entry name" value="Barwin-like endoglucanases"/>
    <property type="match status" value="1"/>
</dbReference>
<comment type="function">
    <text evidence="3">Lytic transglycosylase with a strong preference for naked glycan strands that lack stem peptides.</text>
</comment>
<dbReference type="EMBL" id="JABBXD010000003">
    <property type="protein sequence ID" value="MBD3585690.1"/>
    <property type="molecule type" value="Genomic_DNA"/>
</dbReference>
<feature type="chain" id="PRO_5045793234" description="Endolytic peptidoglycan transglycosylase RlpA" evidence="5">
    <location>
        <begin position="23"/>
        <end position="127"/>
    </location>
</feature>
<keyword evidence="3" id="KW-1003">Cell membrane</keyword>
<dbReference type="Gene3D" id="2.40.40.10">
    <property type="entry name" value="RlpA-like domain"/>
    <property type="match status" value="1"/>
</dbReference>
<sequence length="127" mass="13803">MFRTASLIVIALFVCACTSIPARTPEHLVGYTQHGQASYYAMKYQFQTTASGEALNNLSNTAAHRTLPFGTIVKVTNRDTGQSVLVKINDRGPFIKERIIDLTRSAFSAIADTDQGVVPVSIEVVTP</sequence>
<evidence type="ECO:0000313" key="8">
    <source>
        <dbReference type="Proteomes" id="UP000624419"/>
    </source>
</evidence>
<dbReference type="Proteomes" id="UP000624419">
    <property type="component" value="Unassembled WGS sequence"/>
</dbReference>
<organism evidence="7 8">
    <name type="scientific">Salinimonas profundi</name>
    <dbReference type="NCBI Taxonomy" id="2729140"/>
    <lineage>
        <taxon>Bacteria</taxon>
        <taxon>Pseudomonadati</taxon>
        <taxon>Pseudomonadota</taxon>
        <taxon>Gammaproteobacteria</taxon>
        <taxon>Alteromonadales</taxon>
        <taxon>Alteromonadaceae</taxon>
        <taxon>Alteromonas/Salinimonas group</taxon>
        <taxon>Salinimonas</taxon>
    </lineage>
</organism>
<evidence type="ECO:0000256" key="5">
    <source>
        <dbReference type="SAM" id="SignalP"/>
    </source>
</evidence>
<feature type="signal peptide" evidence="5">
    <location>
        <begin position="1"/>
        <end position="22"/>
    </location>
</feature>
<dbReference type="NCBIfam" id="TIGR00413">
    <property type="entry name" value="rlpA"/>
    <property type="match status" value="1"/>
</dbReference>
<gene>
    <name evidence="3" type="primary">rlpA</name>
    <name evidence="7" type="ORF">HHX48_08090</name>
</gene>
<evidence type="ECO:0000256" key="4">
    <source>
        <dbReference type="RuleBase" id="RU003495"/>
    </source>
</evidence>
<comment type="subcellular location">
    <subcellularLocation>
        <location evidence="3">Cell membrane</location>
        <topology evidence="3">Lipid-anchor</topology>
    </subcellularLocation>
</comment>
<dbReference type="EC" id="4.2.2.-" evidence="3"/>
<evidence type="ECO:0000256" key="3">
    <source>
        <dbReference type="HAMAP-Rule" id="MF_02071"/>
    </source>
</evidence>
<keyword evidence="8" id="KW-1185">Reference proteome</keyword>
<keyword evidence="1 3" id="KW-0456">Lyase</keyword>
<evidence type="ECO:0000313" key="7">
    <source>
        <dbReference type="EMBL" id="MBD3585690.1"/>
    </source>
</evidence>
<keyword evidence="3" id="KW-0472">Membrane</keyword>
<dbReference type="PROSITE" id="PS51257">
    <property type="entry name" value="PROKAR_LIPOPROTEIN"/>
    <property type="match status" value="1"/>
</dbReference>
<dbReference type="InterPro" id="IPR034718">
    <property type="entry name" value="RlpA"/>
</dbReference>
<evidence type="ECO:0000259" key="6">
    <source>
        <dbReference type="Pfam" id="PF03330"/>
    </source>
</evidence>